<evidence type="ECO:0000256" key="2">
    <source>
        <dbReference type="ARBA" id="ARBA00022748"/>
    </source>
</evidence>
<evidence type="ECO:0000313" key="6">
    <source>
        <dbReference type="EMBL" id="ABB43781.1"/>
    </source>
</evidence>
<dbReference type="CDD" id="cd03011">
    <property type="entry name" value="TlpA_like_ScsD_MtbDsbE"/>
    <property type="match status" value="1"/>
</dbReference>
<dbReference type="Pfam" id="PF08534">
    <property type="entry name" value="Redoxin"/>
    <property type="match status" value="1"/>
</dbReference>
<gene>
    <name evidence="6" type="ordered locus">Suden_0501</name>
</gene>
<proteinExistence type="predicted"/>
<sequence>MKNKLLNYSKEIFLFLIFITIFSNLLSLYRSNNLNQDSIDVNSFTLMDGSSYMLSENKPILLHFWATWCPTCKAEAGNIETISKEFEVITIATKSGDNSNIQSYLKSRNLTFKVVNDNNGSLAEKFNISVFPTTIIYDKNREIFYSDVGYTTTFGLWLRMWLAK</sequence>
<dbReference type="InterPro" id="IPR050553">
    <property type="entry name" value="Thioredoxin_ResA/DsbE_sf"/>
</dbReference>
<dbReference type="InterPro" id="IPR013740">
    <property type="entry name" value="Redoxin"/>
</dbReference>
<dbReference type="Proteomes" id="UP000002714">
    <property type="component" value="Chromosome"/>
</dbReference>
<dbReference type="GO" id="GO:0030313">
    <property type="term" value="C:cell envelope"/>
    <property type="evidence" value="ECO:0007669"/>
    <property type="project" value="UniProtKB-SubCell"/>
</dbReference>
<dbReference type="Gene3D" id="3.40.30.10">
    <property type="entry name" value="Glutaredoxin"/>
    <property type="match status" value="1"/>
</dbReference>
<dbReference type="RefSeq" id="WP_011372135.1">
    <property type="nucleotide sequence ID" value="NC_007575.1"/>
</dbReference>
<dbReference type="InterPro" id="IPR013766">
    <property type="entry name" value="Thioredoxin_domain"/>
</dbReference>
<feature type="domain" description="Thioredoxin" evidence="5">
    <location>
        <begin position="33"/>
        <end position="164"/>
    </location>
</feature>
<dbReference type="KEGG" id="tdn:Suden_0501"/>
<dbReference type="PANTHER" id="PTHR42852:SF17">
    <property type="entry name" value="THIOREDOXIN-LIKE PROTEIN HI_1115"/>
    <property type="match status" value="1"/>
</dbReference>
<dbReference type="PROSITE" id="PS51352">
    <property type="entry name" value="THIOREDOXIN_2"/>
    <property type="match status" value="1"/>
</dbReference>
<keyword evidence="2" id="KW-0201">Cytochrome c-type biogenesis</keyword>
<keyword evidence="4" id="KW-0472">Membrane</keyword>
<keyword evidence="3" id="KW-0676">Redox-active center</keyword>
<dbReference type="InterPro" id="IPR017937">
    <property type="entry name" value="Thioredoxin_CS"/>
</dbReference>
<dbReference type="GO" id="GO:0017004">
    <property type="term" value="P:cytochrome complex assembly"/>
    <property type="evidence" value="ECO:0007669"/>
    <property type="project" value="UniProtKB-KW"/>
</dbReference>
<dbReference type="eggNOG" id="COG0526">
    <property type="taxonomic scope" value="Bacteria"/>
</dbReference>
<evidence type="ECO:0000256" key="1">
    <source>
        <dbReference type="ARBA" id="ARBA00004196"/>
    </source>
</evidence>
<dbReference type="EMBL" id="CP000153">
    <property type="protein sequence ID" value="ABB43781.1"/>
    <property type="molecule type" value="Genomic_DNA"/>
</dbReference>
<dbReference type="AlphaFoldDB" id="Q30TA0"/>
<name>Q30TA0_SULDN</name>
<dbReference type="STRING" id="326298.Suden_0501"/>
<keyword evidence="7" id="KW-1185">Reference proteome</keyword>
<keyword evidence="4" id="KW-1133">Transmembrane helix</keyword>
<protein>
    <submittedName>
        <fullName evidence="6">Thioredoxin</fullName>
    </submittedName>
</protein>
<dbReference type="PANTHER" id="PTHR42852">
    <property type="entry name" value="THIOL:DISULFIDE INTERCHANGE PROTEIN DSBE"/>
    <property type="match status" value="1"/>
</dbReference>
<reference evidence="6 7" key="1">
    <citation type="journal article" date="2008" name="Appl. Environ. Microbiol.">
        <title>Genome of the epsilonproteobacterial chemolithoautotroph Sulfurimonas denitrificans.</title>
        <authorList>
            <person name="Sievert S.M."/>
            <person name="Scott K.M."/>
            <person name="Klotz M.G."/>
            <person name="Chain P.S.G."/>
            <person name="Hauser L.J."/>
            <person name="Hemp J."/>
            <person name="Huegler M."/>
            <person name="Land M."/>
            <person name="Lapidus A."/>
            <person name="Larimer F.W."/>
            <person name="Lucas S."/>
            <person name="Malfatti S.A."/>
            <person name="Meyer F."/>
            <person name="Paulsen I.T."/>
            <person name="Ren Q."/>
            <person name="Simon J."/>
            <person name="Bailey K."/>
            <person name="Diaz E."/>
            <person name="Fitzpatrick K.A."/>
            <person name="Glover B."/>
            <person name="Gwatney N."/>
            <person name="Korajkic A."/>
            <person name="Long A."/>
            <person name="Mobberley J.M."/>
            <person name="Pantry S.N."/>
            <person name="Pazder G."/>
            <person name="Peterson S."/>
            <person name="Quintanilla J.D."/>
            <person name="Sprinkle R."/>
            <person name="Stephens J."/>
            <person name="Thomas P."/>
            <person name="Vaughn R."/>
            <person name="Weber M.J."/>
            <person name="Wooten L.L."/>
        </authorList>
    </citation>
    <scope>NUCLEOTIDE SEQUENCE [LARGE SCALE GENOMIC DNA]</scope>
    <source>
        <strain evidence="7">ATCC 33889 / DSM 1251</strain>
    </source>
</reference>
<comment type="subcellular location">
    <subcellularLocation>
        <location evidence="1">Cell envelope</location>
    </subcellularLocation>
</comment>
<dbReference type="InterPro" id="IPR036249">
    <property type="entry name" value="Thioredoxin-like_sf"/>
</dbReference>
<evidence type="ECO:0000256" key="3">
    <source>
        <dbReference type="ARBA" id="ARBA00023284"/>
    </source>
</evidence>
<evidence type="ECO:0000313" key="7">
    <source>
        <dbReference type="Proteomes" id="UP000002714"/>
    </source>
</evidence>
<organism evidence="6 7">
    <name type="scientific">Sulfurimonas denitrificans (strain ATCC 33889 / DSM 1251)</name>
    <name type="common">Thiomicrospira denitrificans (strain ATCC 33889 / DSM 1251)</name>
    <dbReference type="NCBI Taxonomy" id="326298"/>
    <lineage>
        <taxon>Bacteria</taxon>
        <taxon>Pseudomonadati</taxon>
        <taxon>Campylobacterota</taxon>
        <taxon>Epsilonproteobacteria</taxon>
        <taxon>Campylobacterales</taxon>
        <taxon>Sulfurimonadaceae</taxon>
        <taxon>Sulfurimonas</taxon>
    </lineage>
</organism>
<dbReference type="SUPFAM" id="SSF52833">
    <property type="entry name" value="Thioredoxin-like"/>
    <property type="match status" value="1"/>
</dbReference>
<evidence type="ECO:0000256" key="4">
    <source>
        <dbReference type="SAM" id="Phobius"/>
    </source>
</evidence>
<dbReference type="PROSITE" id="PS00194">
    <property type="entry name" value="THIOREDOXIN_1"/>
    <property type="match status" value="1"/>
</dbReference>
<dbReference type="GO" id="GO:0016491">
    <property type="term" value="F:oxidoreductase activity"/>
    <property type="evidence" value="ECO:0007669"/>
    <property type="project" value="InterPro"/>
</dbReference>
<accession>Q30TA0</accession>
<dbReference type="HOGENOM" id="CLU_042529_10_1_7"/>
<evidence type="ECO:0000259" key="5">
    <source>
        <dbReference type="PROSITE" id="PS51352"/>
    </source>
</evidence>
<feature type="transmembrane region" description="Helical" evidence="4">
    <location>
        <begin position="12"/>
        <end position="29"/>
    </location>
</feature>
<dbReference type="OrthoDB" id="9813820at2"/>
<keyword evidence="4" id="KW-0812">Transmembrane</keyword>